<evidence type="ECO:0000313" key="2">
    <source>
        <dbReference type="Proteomes" id="UP000283509"/>
    </source>
</evidence>
<dbReference type="EMBL" id="QCYY01001684">
    <property type="protein sequence ID" value="ROT76210.1"/>
    <property type="molecule type" value="Genomic_DNA"/>
</dbReference>
<dbReference type="Proteomes" id="UP000283509">
    <property type="component" value="Unassembled WGS sequence"/>
</dbReference>
<reference evidence="1 2" key="1">
    <citation type="submission" date="2018-04" db="EMBL/GenBank/DDBJ databases">
        <authorList>
            <person name="Zhang X."/>
            <person name="Yuan J."/>
            <person name="Li F."/>
            <person name="Xiang J."/>
        </authorList>
    </citation>
    <scope>NUCLEOTIDE SEQUENCE [LARGE SCALE GENOMIC DNA]</scope>
    <source>
        <tissue evidence="1">Muscle</tissue>
    </source>
</reference>
<protein>
    <submittedName>
        <fullName evidence="1">Uncharacterized protein</fullName>
    </submittedName>
</protein>
<comment type="caution">
    <text evidence="1">The sequence shown here is derived from an EMBL/GenBank/DDBJ whole genome shotgun (WGS) entry which is preliminary data.</text>
</comment>
<feature type="non-terminal residue" evidence="1">
    <location>
        <position position="1"/>
    </location>
</feature>
<evidence type="ECO:0000313" key="1">
    <source>
        <dbReference type="EMBL" id="ROT76210.1"/>
    </source>
</evidence>
<organism evidence="1 2">
    <name type="scientific">Penaeus vannamei</name>
    <name type="common">Whiteleg shrimp</name>
    <name type="synonym">Litopenaeus vannamei</name>
    <dbReference type="NCBI Taxonomy" id="6689"/>
    <lineage>
        <taxon>Eukaryota</taxon>
        <taxon>Metazoa</taxon>
        <taxon>Ecdysozoa</taxon>
        <taxon>Arthropoda</taxon>
        <taxon>Crustacea</taxon>
        <taxon>Multicrustacea</taxon>
        <taxon>Malacostraca</taxon>
        <taxon>Eumalacostraca</taxon>
        <taxon>Eucarida</taxon>
        <taxon>Decapoda</taxon>
        <taxon>Dendrobranchiata</taxon>
        <taxon>Penaeoidea</taxon>
        <taxon>Penaeidae</taxon>
        <taxon>Penaeus</taxon>
    </lineage>
</organism>
<sequence length="114" mass="12771">PESGRADFLRQPFAAAARHDPLECVPLVLCAIHADPEELLTPRESAFRRVFRSIFAPEPVPSWAKRYVDASIRGSTKNSTRVCQEAYPACAFSSHQLRKLVDVALETGNYLTQR</sequence>
<name>A0A3R7M8Y6_PENVA</name>
<gene>
    <name evidence="1" type="ORF">C7M84_005207</name>
</gene>
<proteinExistence type="predicted"/>
<dbReference type="AlphaFoldDB" id="A0A3R7M8Y6"/>
<keyword evidence="2" id="KW-1185">Reference proteome</keyword>
<accession>A0A3R7M8Y6</accession>
<reference evidence="1 2" key="2">
    <citation type="submission" date="2019-01" db="EMBL/GenBank/DDBJ databases">
        <title>The decoding of complex shrimp genome reveals the adaptation for benthos swimmer, frequently molting mechanism and breeding impact on genome.</title>
        <authorList>
            <person name="Sun Y."/>
            <person name="Gao Y."/>
            <person name="Yu Y."/>
        </authorList>
    </citation>
    <scope>NUCLEOTIDE SEQUENCE [LARGE SCALE GENOMIC DNA]</scope>
    <source>
        <tissue evidence="1">Muscle</tissue>
    </source>
</reference>